<protein>
    <submittedName>
        <fullName evidence="1">Uncharacterized protein</fullName>
    </submittedName>
</protein>
<keyword evidence="2" id="KW-1185">Reference proteome</keyword>
<reference evidence="1" key="1">
    <citation type="submission" date="2022-02" db="EMBL/GenBank/DDBJ databases">
        <title>Plant Genome Project.</title>
        <authorList>
            <person name="Zhang R.-G."/>
        </authorList>
    </citation>
    <scope>NUCLEOTIDE SEQUENCE</scope>
    <source>
        <strain evidence="1">AT1</strain>
    </source>
</reference>
<comment type="caution">
    <text evidence="1">The sequence shown here is derived from an EMBL/GenBank/DDBJ whole genome shotgun (WGS) entry which is preliminary data.</text>
</comment>
<dbReference type="Proteomes" id="UP001062846">
    <property type="component" value="Chromosome 2"/>
</dbReference>
<proteinExistence type="predicted"/>
<evidence type="ECO:0000313" key="2">
    <source>
        <dbReference type="Proteomes" id="UP001062846"/>
    </source>
</evidence>
<sequence length="316" mass="34272">MGFPKKVDDLANDFFAVEHRAFITEVWPVALDPYQEHIIDEFLPRPTVEIPDEPNICVLDPEELWGKAELVNIWVDGEELTVNKAMLDEGSLQVNNNNNVNFWNSLEEENIWNALEMEFLIDTLEKMKIDKGKRKADIDLSNFWEDSWWDPIPETVTNLTKSGRTTTEEVTGTSAVVASGGDGGSGQQQEVGDAEKDRKTEENPRATVLAGAVGSIVESGGSGTVAEGLSIVGGSSGGGGSSGAVGDVPGPNGSQPRDPVRGKSAVIAEEEEPIEVPVVEYREQDVAFRPAASAAHHHATYRIQSKILPSTYPTIC</sequence>
<accession>A0ACC0PTC1</accession>
<gene>
    <name evidence="1" type="ORF">RHMOL_Rhmol02G0195700</name>
</gene>
<dbReference type="EMBL" id="CM046389">
    <property type="protein sequence ID" value="KAI8568396.1"/>
    <property type="molecule type" value="Genomic_DNA"/>
</dbReference>
<organism evidence="1 2">
    <name type="scientific">Rhododendron molle</name>
    <name type="common">Chinese azalea</name>
    <name type="synonym">Azalea mollis</name>
    <dbReference type="NCBI Taxonomy" id="49168"/>
    <lineage>
        <taxon>Eukaryota</taxon>
        <taxon>Viridiplantae</taxon>
        <taxon>Streptophyta</taxon>
        <taxon>Embryophyta</taxon>
        <taxon>Tracheophyta</taxon>
        <taxon>Spermatophyta</taxon>
        <taxon>Magnoliopsida</taxon>
        <taxon>eudicotyledons</taxon>
        <taxon>Gunneridae</taxon>
        <taxon>Pentapetalae</taxon>
        <taxon>asterids</taxon>
        <taxon>Ericales</taxon>
        <taxon>Ericaceae</taxon>
        <taxon>Ericoideae</taxon>
        <taxon>Rhodoreae</taxon>
        <taxon>Rhododendron</taxon>
    </lineage>
</organism>
<name>A0ACC0PTC1_RHOML</name>
<evidence type="ECO:0000313" key="1">
    <source>
        <dbReference type="EMBL" id="KAI8568396.1"/>
    </source>
</evidence>